<organism evidence="4 5">
    <name type="scientific">Paenibacillus arenilitoris</name>
    <dbReference type="NCBI Taxonomy" id="2772299"/>
    <lineage>
        <taxon>Bacteria</taxon>
        <taxon>Bacillati</taxon>
        <taxon>Bacillota</taxon>
        <taxon>Bacilli</taxon>
        <taxon>Bacillales</taxon>
        <taxon>Paenibacillaceae</taxon>
        <taxon>Paenibacillus</taxon>
    </lineage>
</organism>
<feature type="transmembrane region" description="Helical" evidence="3">
    <location>
        <begin position="290"/>
        <end position="312"/>
    </location>
</feature>
<accession>A0A927H542</accession>
<reference evidence="4" key="1">
    <citation type="submission" date="2020-09" db="EMBL/GenBank/DDBJ databases">
        <title>A novel bacterium of genus Paenibacillus, isolated from South China Sea.</title>
        <authorList>
            <person name="Huang H."/>
            <person name="Mo K."/>
            <person name="Hu Y."/>
        </authorList>
    </citation>
    <scope>NUCLEOTIDE SEQUENCE</scope>
    <source>
        <strain evidence="4">IB182493</strain>
    </source>
</reference>
<dbReference type="GO" id="GO:0016020">
    <property type="term" value="C:membrane"/>
    <property type="evidence" value="ECO:0007669"/>
    <property type="project" value="InterPro"/>
</dbReference>
<keyword evidence="3" id="KW-1133">Transmembrane helix</keyword>
<dbReference type="Proteomes" id="UP000632125">
    <property type="component" value="Unassembled WGS sequence"/>
</dbReference>
<name>A0A927H542_9BACL</name>
<dbReference type="InterPro" id="IPR050768">
    <property type="entry name" value="UPF0353/GerABKA_families"/>
</dbReference>
<dbReference type="PIRSF" id="PIRSF005690">
    <property type="entry name" value="GerBA"/>
    <property type="match status" value="1"/>
</dbReference>
<keyword evidence="3" id="KW-0812">Transmembrane</keyword>
<dbReference type="PANTHER" id="PTHR22550:SF5">
    <property type="entry name" value="LEUCINE ZIPPER PROTEIN 4"/>
    <property type="match status" value="1"/>
</dbReference>
<evidence type="ECO:0000256" key="2">
    <source>
        <dbReference type="ARBA" id="ARBA00023136"/>
    </source>
</evidence>
<protein>
    <submittedName>
        <fullName evidence="4">Spore germination protein</fullName>
    </submittedName>
</protein>
<keyword evidence="5" id="KW-1185">Reference proteome</keyword>
<evidence type="ECO:0000256" key="3">
    <source>
        <dbReference type="SAM" id="Phobius"/>
    </source>
</evidence>
<proteinExistence type="inferred from homology"/>
<dbReference type="PANTHER" id="PTHR22550">
    <property type="entry name" value="SPORE GERMINATION PROTEIN"/>
    <property type="match status" value="1"/>
</dbReference>
<feature type="transmembrane region" description="Helical" evidence="3">
    <location>
        <begin position="413"/>
        <end position="437"/>
    </location>
</feature>
<gene>
    <name evidence="4" type="ORF">IDH41_10885</name>
</gene>
<keyword evidence="2 3" id="KW-0472">Membrane</keyword>
<sequence length="475" mass="52520">MLLKEGTQRISLQLERNESVLRQTFSHCSDIVFRHLDWTDGTKALVVYADGLTNTNELEKMVIKPLLERNPASDQPLQEVLKRQLVPVADSKQVEWLEDAVQSILYGNPAVFSDQEASALIVGLSDFPSRSIEEPVIEASIRGPREGFTEVLRTNTSMLRRKINSHLLKLDSIELGKLTRTRVVLAYLEGHVDADVLRLVRERMGRIDSKAIIDSNFIEEQIEDKPFSLFPQVQNTERPDTVAASLLEGKVAILVDGSPNALIVPMTFWSGFQAAEDHYERFLYVSAVRFIRILLFAMSLLLPSFYVALTTFHPQMIPANLLISIAASREGIPFPTVIEMLILELMFEGLREAGLRMPRAVGSAVSIVGALVIGEAAVQAGFISAPIVIIVASTGIASFAVPRYSLSLPFRMLRFPLLGLSGSLGFYGIAIGTIFILGHLCMLESFGVPYLSPASTIGDKGMGDTFYRKPKPNRS</sequence>
<evidence type="ECO:0000313" key="4">
    <source>
        <dbReference type="EMBL" id="MBD2869086.1"/>
    </source>
</evidence>
<dbReference type="GO" id="GO:0009847">
    <property type="term" value="P:spore germination"/>
    <property type="evidence" value="ECO:0007669"/>
    <property type="project" value="InterPro"/>
</dbReference>
<dbReference type="EMBL" id="JACXIY010000013">
    <property type="protein sequence ID" value="MBD2869086.1"/>
    <property type="molecule type" value="Genomic_DNA"/>
</dbReference>
<evidence type="ECO:0000313" key="5">
    <source>
        <dbReference type="Proteomes" id="UP000632125"/>
    </source>
</evidence>
<feature type="transmembrane region" description="Helical" evidence="3">
    <location>
        <begin position="380"/>
        <end position="401"/>
    </location>
</feature>
<comment type="similarity">
    <text evidence="1">Belongs to the GerABKA family.</text>
</comment>
<dbReference type="AlphaFoldDB" id="A0A927H542"/>
<dbReference type="Pfam" id="PF03323">
    <property type="entry name" value="GerA"/>
    <property type="match status" value="1"/>
</dbReference>
<evidence type="ECO:0000256" key="1">
    <source>
        <dbReference type="ARBA" id="ARBA00005278"/>
    </source>
</evidence>
<dbReference type="InterPro" id="IPR004995">
    <property type="entry name" value="Spore_Ger"/>
</dbReference>
<dbReference type="RefSeq" id="WP_190860892.1">
    <property type="nucleotide sequence ID" value="NZ_JACXIY010000013.1"/>
</dbReference>
<comment type="caution">
    <text evidence="4">The sequence shown here is derived from an EMBL/GenBank/DDBJ whole genome shotgun (WGS) entry which is preliminary data.</text>
</comment>